<keyword evidence="1" id="KW-0238">DNA-binding</keyword>
<dbReference type="Pfam" id="PF01381">
    <property type="entry name" value="HTH_3"/>
    <property type="match status" value="1"/>
</dbReference>
<comment type="caution">
    <text evidence="3">The sequence shown here is derived from an EMBL/GenBank/DDBJ whole genome shotgun (WGS) entry which is preliminary data.</text>
</comment>
<dbReference type="PANTHER" id="PTHR46558">
    <property type="entry name" value="TRACRIPTIONAL REGULATORY PROTEIN-RELATED-RELATED"/>
    <property type="match status" value="1"/>
</dbReference>
<dbReference type="InterPro" id="IPR010982">
    <property type="entry name" value="Lambda_DNA-bd_dom_sf"/>
</dbReference>
<reference evidence="3" key="1">
    <citation type="submission" date="2019-08" db="EMBL/GenBank/DDBJ databases">
        <authorList>
            <person name="Kucharzyk K."/>
            <person name="Murdoch R.W."/>
            <person name="Higgins S."/>
            <person name="Loffler F."/>
        </authorList>
    </citation>
    <scope>NUCLEOTIDE SEQUENCE</scope>
</reference>
<dbReference type="Gene3D" id="1.10.260.40">
    <property type="entry name" value="lambda repressor-like DNA-binding domains"/>
    <property type="match status" value="1"/>
</dbReference>
<feature type="domain" description="HTH cro/C1-type" evidence="2">
    <location>
        <begin position="10"/>
        <end position="64"/>
    </location>
</feature>
<proteinExistence type="predicted"/>
<dbReference type="SMART" id="SM00530">
    <property type="entry name" value="HTH_XRE"/>
    <property type="match status" value="1"/>
</dbReference>
<dbReference type="PROSITE" id="PS50943">
    <property type="entry name" value="HTH_CROC1"/>
    <property type="match status" value="1"/>
</dbReference>
<dbReference type="InterPro" id="IPR001387">
    <property type="entry name" value="Cro/C1-type_HTH"/>
</dbReference>
<gene>
    <name evidence="3" type="ORF">SDC9_105827</name>
</gene>
<organism evidence="3">
    <name type="scientific">bioreactor metagenome</name>
    <dbReference type="NCBI Taxonomy" id="1076179"/>
    <lineage>
        <taxon>unclassified sequences</taxon>
        <taxon>metagenomes</taxon>
        <taxon>ecological metagenomes</taxon>
    </lineage>
</organism>
<dbReference type="AlphaFoldDB" id="A0A645B0M7"/>
<dbReference type="PANTHER" id="PTHR46558:SF11">
    <property type="entry name" value="HTH-TYPE TRANSCRIPTIONAL REGULATOR XRE"/>
    <property type="match status" value="1"/>
</dbReference>
<evidence type="ECO:0000259" key="2">
    <source>
        <dbReference type="PROSITE" id="PS50943"/>
    </source>
</evidence>
<dbReference type="EMBL" id="VSSQ01017062">
    <property type="protein sequence ID" value="MPM58990.1"/>
    <property type="molecule type" value="Genomic_DNA"/>
</dbReference>
<dbReference type="GO" id="GO:0003677">
    <property type="term" value="F:DNA binding"/>
    <property type="evidence" value="ECO:0007669"/>
    <property type="project" value="UniProtKB-KW"/>
</dbReference>
<name>A0A645B0M7_9ZZZZ</name>
<sequence length="123" mass="13880">MDEKKVGTRIAKLRAEHKMTQLELAAKLGVSDKSISKWEVGGCYPDVTLFPQIADLFNVTVDYIIRGTPRTVQHFFTGDFGFSETKVNDEFLSNGWKIINVTIATGSKENLFALVMEKTEFEE</sequence>
<dbReference type="SUPFAM" id="SSF47413">
    <property type="entry name" value="lambda repressor-like DNA-binding domains"/>
    <property type="match status" value="1"/>
</dbReference>
<dbReference type="CDD" id="cd00093">
    <property type="entry name" value="HTH_XRE"/>
    <property type="match status" value="1"/>
</dbReference>
<protein>
    <recommendedName>
        <fullName evidence="2">HTH cro/C1-type domain-containing protein</fullName>
    </recommendedName>
</protein>
<evidence type="ECO:0000313" key="3">
    <source>
        <dbReference type="EMBL" id="MPM58990.1"/>
    </source>
</evidence>
<evidence type="ECO:0000256" key="1">
    <source>
        <dbReference type="ARBA" id="ARBA00023125"/>
    </source>
</evidence>
<accession>A0A645B0M7</accession>